<sequence>MPPASHPNRFVSVTSFPTFKKRALDLCHLRPRPFESRKRERERERERREMNNPPPPPPPPFPIPNSFPIKKMDRPWMMRRNGFILFFKKKKNNGGVQDVFLQPSRQGSGTFDSWFFFWEGMDVPPSRVLRWREREGLERTRGGKKKKKNKKKRKEKRDWRTEGWMEDSSRIASPNLWDCGFIGRGQRGTVLDGPL</sequence>
<proteinExistence type="predicted"/>
<evidence type="ECO:0000313" key="1">
    <source>
        <dbReference type="EMBL" id="PWN49286.1"/>
    </source>
</evidence>
<keyword evidence="2" id="KW-1185">Reference proteome</keyword>
<reference evidence="1 2" key="1">
    <citation type="journal article" date="2018" name="Mol. Biol. Evol.">
        <title>Broad Genomic Sampling Reveals a Smut Pathogenic Ancestry of the Fungal Clade Ustilaginomycotina.</title>
        <authorList>
            <person name="Kijpornyongpan T."/>
            <person name="Mondo S.J."/>
            <person name="Barry K."/>
            <person name="Sandor L."/>
            <person name="Lee J."/>
            <person name="Lipzen A."/>
            <person name="Pangilinan J."/>
            <person name="LaButti K."/>
            <person name="Hainaut M."/>
            <person name="Henrissat B."/>
            <person name="Grigoriev I.V."/>
            <person name="Spatafora J.W."/>
            <person name="Aime M.C."/>
        </authorList>
    </citation>
    <scope>NUCLEOTIDE SEQUENCE [LARGE SCALE GENOMIC DNA]</scope>
    <source>
        <strain evidence="1 2">SA 807</strain>
    </source>
</reference>
<protein>
    <submittedName>
        <fullName evidence="1">Uncharacterized protein</fullName>
    </submittedName>
</protein>
<accession>A0ACD0NU08</accession>
<evidence type="ECO:0000313" key="2">
    <source>
        <dbReference type="Proteomes" id="UP000245626"/>
    </source>
</evidence>
<dbReference type="EMBL" id="KZ820072">
    <property type="protein sequence ID" value="PWN49286.1"/>
    <property type="molecule type" value="Genomic_DNA"/>
</dbReference>
<name>A0ACD0NU08_9BASI</name>
<gene>
    <name evidence="1" type="ORF">IE53DRAFT_154434</name>
</gene>
<dbReference type="Proteomes" id="UP000245626">
    <property type="component" value="Unassembled WGS sequence"/>
</dbReference>
<organism evidence="1 2">
    <name type="scientific">Violaceomyces palustris</name>
    <dbReference type="NCBI Taxonomy" id="1673888"/>
    <lineage>
        <taxon>Eukaryota</taxon>
        <taxon>Fungi</taxon>
        <taxon>Dikarya</taxon>
        <taxon>Basidiomycota</taxon>
        <taxon>Ustilaginomycotina</taxon>
        <taxon>Ustilaginomycetes</taxon>
        <taxon>Violaceomycetales</taxon>
        <taxon>Violaceomycetaceae</taxon>
        <taxon>Violaceomyces</taxon>
    </lineage>
</organism>